<reference evidence="1 2" key="1">
    <citation type="submission" date="2017-10" db="EMBL/GenBank/DDBJ databases">
        <title>Extensive intraspecific genome diversity in a model arbuscular mycorrhizal fungus.</title>
        <authorList>
            <person name="Chen E.C.H."/>
            <person name="Morin E."/>
            <person name="Baudet D."/>
            <person name="Noel J."/>
            <person name="Ndikumana S."/>
            <person name="Charron P."/>
            <person name="St-Onge C."/>
            <person name="Giorgi J."/>
            <person name="Grigoriev I.V."/>
            <person name="Roux C."/>
            <person name="Martin F.M."/>
            <person name="Corradi N."/>
        </authorList>
    </citation>
    <scope>NUCLEOTIDE SEQUENCE [LARGE SCALE GENOMIC DNA]</scope>
    <source>
        <strain evidence="1 2">A1</strain>
    </source>
</reference>
<dbReference type="AlphaFoldDB" id="A0A2N0S5N7"/>
<dbReference type="EMBL" id="LLXH01000198">
    <property type="protein sequence ID" value="PKC70860.1"/>
    <property type="molecule type" value="Genomic_DNA"/>
</dbReference>
<sequence length="133" mass="15228">MDETPVWFDMTGWHFTINPKGEKNSSYSRNRKTNATQRTSSSWCCSLVPKNGWMDSSLMLKYIDYFNDIRSKNGTRRNPAMLVYDSFKGHLEGSLLDVLINKPFKDNLHKEWHTWMASGGAGETATVNLSTLD</sequence>
<name>A0A2N0S5N7_9GLOM</name>
<organism evidence="1 2">
    <name type="scientific">Rhizophagus irregularis</name>
    <dbReference type="NCBI Taxonomy" id="588596"/>
    <lineage>
        <taxon>Eukaryota</taxon>
        <taxon>Fungi</taxon>
        <taxon>Fungi incertae sedis</taxon>
        <taxon>Mucoromycota</taxon>
        <taxon>Glomeromycotina</taxon>
        <taxon>Glomeromycetes</taxon>
        <taxon>Glomerales</taxon>
        <taxon>Glomeraceae</taxon>
        <taxon>Rhizophagus</taxon>
    </lineage>
</organism>
<evidence type="ECO:0000313" key="2">
    <source>
        <dbReference type="Proteomes" id="UP000232688"/>
    </source>
</evidence>
<dbReference type="Proteomes" id="UP000232688">
    <property type="component" value="Unassembled WGS sequence"/>
</dbReference>
<accession>A0A2N0S5N7</accession>
<dbReference type="VEuPathDB" id="FungiDB:RhiirA1_454233"/>
<protein>
    <recommendedName>
        <fullName evidence="3">DDE-1 domain-containing protein</fullName>
    </recommendedName>
</protein>
<comment type="caution">
    <text evidence="1">The sequence shown here is derived from an EMBL/GenBank/DDBJ whole genome shotgun (WGS) entry which is preliminary data.</text>
</comment>
<reference evidence="1 2" key="2">
    <citation type="submission" date="2017-10" db="EMBL/GenBank/DDBJ databases">
        <title>Genome analyses suggest a sexual origin of heterokaryosis in a supposedly ancient asexual fungus.</title>
        <authorList>
            <person name="Corradi N."/>
            <person name="Sedzielewska K."/>
            <person name="Noel J."/>
            <person name="Charron P."/>
            <person name="Farinelli L."/>
            <person name="Marton T."/>
            <person name="Kruger M."/>
            <person name="Pelin A."/>
            <person name="Brachmann A."/>
            <person name="Corradi N."/>
        </authorList>
    </citation>
    <scope>NUCLEOTIDE SEQUENCE [LARGE SCALE GENOMIC DNA]</scope>
    <source>
        <strain evidence="1 2">A1</strain>
    </source>
</reference>
<evidence type="ECO:0008006" key="3">
    <source>
        <dbReference type="Google" id="ProtNLM"/>
    </source>
</evidence>
<gene>
    <name evidence="1" type="ORF">RhiirA1_454233</name>
</gene>
<proteinExistence type="predicted"/>
<evidence type="ECO:0000313" key="1">
    <source>
        <dbReference type="EMBL" id="PKC70860.1"/>
    </source>
</evidence>